<dbReference type="InterPro" id="IPR013657">
    <property type="entry name" value="SCL35B1-4/HUT1"/>
</dbReference>
<evidence type="ECO:0000256" key="7">
    <source>
        <dbReference type="ARBA" id="ARBA00023136"/>
    </source>
</evidence>
<evidence type="ECO:0000256" key="3">
    <source>
        <dbReference type="ARBA" id="ARBA00022448"/>
    </source>
</evidence>
<comment type="caution">
    <text evidence="9">The sequence shown here is derived from an EMBL/GenBank/DDBJ whole genome shotgun (WGS) entry which is preliminary data.</text>
</comment>
<dbReference type="Proteomes" id="UP001328107">
    <property type="component" value="Unassembled WGS sequence"/>
</dbReference>
<evidence type="ECO:0000313" key="10">
    <source>
        <dbReference type="Proteomes" id="UP001328107"/>
    </source>
</evidence>
<feature type="transmembrane region" description="Helical" evidence="8">
    <location>
        <begin position="312"/>
        <end position="334"/>
    </location>
</feature>
<organism evidence="9 10">
    <name type="scientific">Pristionchus mayeri</name>
    <dbReference type="NCBI Taxonomy" id="1317129"/>
    <lineage>
        <taxon>Eukaryota</taxon>
        <taxon>Metazoa</taxon>
        <taxon>Ecdysozoa</taxon>
        <taxon>Nematoda</taxon>
        <taxon>Chromadorea</taxon>
        <taxon>Rhabditida</taxon>
        <taxon>Rhabditina</taxon>
        <taxon>Diplogasteromorpha</taxon>
        <taxon>Diplogasteroidea</taxon>
        <taxon>Neodiplogasteridae</taxon>
        <taxon>Pristionchus</taxon>
    </lineage>
</organism>
<evidence type="ECO:0000256" key="5">
    <source>
        <dbReference type="ARBA" id="ARBA00022824"/>
    </source>
</evidence>
<comment type="subcellular location">
    <subcellularLocation>
        <location evidence="1">Endoplasmic reticulum membrane</location>
        <topology evidence="1">Multi-pass membrane protein</topology>
    </subcellularLocation>
</comment>
<dbReference type="GO" id="GO:0005460">
    <property type="term" value="F:UDP-glucose transmembrane transporter activity"/>
    <property type="evidence" value="ECO:0007669"/>
    <property type="project" value="TreeGrafter"/>
</dbReference>
<proteinExistence type="inferred from homology"/>
<feature type="transmembrane region" description="Helical" evidence="8">
    <location>
        <begin position="156"/>
        <end position="172"/>
    </location>
</feature>
<evidence type="ECO:0000313" key="9">
    <source>
        <dbReference type="EMBL" id="GMR42528.1"/>
    </source>
</evidence>
<accession>A0AAN5C988</accession>
<dbReference type="Gene3D" id="1.10.3730.20">
    <property type="match status" value="1"/>
</dbReference>
<keyword evidence="6 8" id="KW-1133">Transmembrane helix</keyword>
<feature type="transmembrane region" description="Helical" evidence="8">
    <location>
        <begin position="254"/>
        <end position="273"/>
    </location>
</feature>
<dbReference type="InterPro" id="IPR037185">
    <property type="entry name" value="EmrE-like"/>
</dbReference>
<protein>
    <recommendedName>
        <fullName evidence="11">Hut-1</fullName>
    </recommendedName>
</protein>
<dbReference type="GO" id="GO:0005459">
    <property type="term" value="F:UDP-galactose transmembrane transporter activity"/>
    <property type="evidence" value="ECO:0007669"/>
    <property type="project" value="TreeGrafter"/>
</dbReference>
<dbReference type="GO" id="GO:0005789">
    <property type="term" value="C:endoplasmic reticulum membrane"/>
    <property type="evidence" value="ECO:0007669"/>
    <property type="project" value="UniProtKB-SubCell"/>
</dbReference>
<keyword evidence="3" id="KW-0813">Transport</keyword>
<keyword evidence="4 8" id="KW-0812">Transmembrane</keyword>
<keyword evidence="10" id="KW-1185">Reference proteome</keyword>
<feature type="transmembrane region" description="Helical" evidence="8">
    <location>
        <begin position="32"/>
        <end position="50"/>
    </location>
</feature>
<evidence type="ECO:0000256" key="4">
    <source>
        <dbReference type="ARBA" id="ARBA00022692"/>
    </source>
</evidence>
<sequence length="340" mass="38465">MGKKEKSDDTAPLIKSNQTLSWPEWIVHEAKLAGQFMFCAGGILLCYFYFGIQQEVVVQGKYENGDIFTYTQALVFFMCVANTIFAYFMRSKHCKDNVPTPTYAICAASYLAAMMFSNMALQFLPYPTQVLAKSCKPIPVLVFGALFAGKSYHFRKYLFVIMIVAGVALFMYKDKKSKAEEGGFGWGEILLLLSLTCDGTTTAIQDRIKKSYHRSSESMMLFMNFFSSLYLLLGLIATGELVGFIAFVQKYPKVFWELLLLSIAGCGGQYFIFKTINEFSPLTCSIVTTTRKLFTIIISVIFMNHPLSERQIMGMVSCIILLFIIRCPGCCLHWSRSRCR</sequence>
<comment type="similarity">
    <text evidence="2">Belongs to the nucleotide-sugar transporter family. SLC35B subfamily.</text>
</comment>
<feature type="transmembrane region" description="Helical" evidence="8">
    <location>
        <begin position="70"/>
        <end position="89"/>
    </location>
</feature>
<keyword evidence="7 8" id="KW-0472">Membrane</keyword>
<dbReference type="Pfam" id="PF08449">
    <property type="entry name" value="UAA"/>
    <property type="match status" value="1"/>
</dbReference>
<feature type="transmembrane region" description="Helical" evidence="8">
    <location>
        <begin position="184"/>
        <end position="204"/>
    </location>
</feature>
<evidence type="ECO:0000256" key="8">
    <source>
        <dbReference type="SAM" id="Phobius"/>
    </source>
</evidence>
<dbReference type="EMBL" id="BTRK01000003">
    <property type="protein sequence ID" value="GMR42528.1"/>
    <property type="molecule type" value="Genomic_DNA"/>
</dbReference>
<evidence type="ECO:0000256" key="1">
    <source>
        <dbReference type="ARBA" id="ARBA00004477"/>
    </source>
</evidence>
<dbReference type="AlphaFoldDB" id="A0AAN5C988"/>
<evidence type="ECO:0000256" key="6">
    <source>
        <dbReference type="ARBA" id="ARBA00022989"/>
    </source>
</evidence>
<dbReference type="PANTHER" id="PTHR10778">
    <property type="entry name" value="SOLUTE CARRIER FAMILY 35 MEMBER B"/>
    <property type="match status" value="1"/>
</dbReference>
<name>A0AAN5C988_9BILA</name>
<feature type="transmembrane region" description="Helical" evidence="8">
    <location>
        <begin position="101"/>
        <end position="124"/>
    </location>
</feature>
<gene>
    <name evidence="9" type="ORF">PMAYCL1PPCAC_12723</name>
</gene>
<evidence type="ECO:0008006" key="11">
    <source>
        <dbReference type="Google" id="ProtNLM"/>
    </source>
</evidence>
<dbReference type="GO" id="GO:0000139">
    <property type="term" value="C:Golgi membrane"/>
    <property type="evidence" value="ECO:0007669"/>
    <property type="project" value="TreeGrafter"/>
</dbReference>
<keyword evidence="5" id="KW-0256">Endoplasmic reticulum</keyword>
<dbReference type="SUPFAM" id="SSF103481">
    <property type="entry name" value="Multidrug resistance efflux transporter EmrE"/>
    <property type="match status" value="2"/>
</dbReference>
<reference evidence="10" key="1">
    <citation type="submission" date="2022-10" db="EMBL/GenBank/DDBJ databases">
        <title>Genome assembly of Pristionchus species.</title>
        <authorList>
            <person name="Yoshida K."/>
            <person name="Sommer R.J."/>
        </authorList>
    </citation>
    <scope>NUCLEOTIDE SEQUENCE [LARGE SCALE GENOMIC DNA]</scope>
    <source>
        <strain evidence="10">RS5460</strain>
    </source>
</reference>
<dbReference type="PANTHER" id="PTHR10778:SF10">
    <property type="entry name" value="SOLUTE CARRIER FAMILY 35 MEMBER B1"/>
    <property type="match status" value="1"/>
</dbReference>
<evidence type="ECO:0000256" key="2">
    <source>
        <dbReference type="ARBA" id="ARBA00010694"/>
    </source>
</evidence>
<feature type="transmembrane region" description="Helical" evidence="8">
    <location>
        <begin position="225"/>
        <end position="248"/>
    </location>
</feature>